<reference evidence="1 2" key="1">
    <citation type="journal article" date="2014" name="Genome Biol. Evol.">
        <title>The genome of the myxosporean Thelohanellus kitauei shows adaptations to nutrient acquisition within its fish host.</title>
        <authorList>
            <person name="Yang Y."/>
            <person name="Xiong J."/>
            <person name="Zhou Z."/>
            <person name="Huo F."/>
            <person name="Miao W."/>
            <person name="Ran C."/>
            <person name="Liu Y."/>
            <person name="Zhang J."/>
            <person name="Feng J."/>
            <person name="Wang M."/>
            <person name="Wang M."/>
            <person name="Wang L."/>
            <person name="Yao B."/>
        </authorList>
    </citation>
    <scope>NUCLEOTIDE SEQUENCE [LARGE SCALE GENOMIC DNA]</scope>
    <source>
        <strain evidence="1">Wuqing</strain>
    </source>
</reference>
<gene>
    <name evidence="1" type="ORF">RF11_00563</name>
</gene>
<dbReference type="AlphaFoldDB" id="A0A0C2J8T1"/>
<accession>A0A0C2J8T1</accession>
<evidence type="ECO:0000313" key="2">
    <source>
        <dbReference type="Proteomes" id="UP000031668"/>
    </source>
</evidence>
<name>A0A0C2J8T1_THEKT</name>
<proteinExistence type="predicted"/>
<dbReference type="Proteomes" id="UP000031668">
    <property type="component" value="Unassembled WGS sequence"/>
</dbReference>
<comment type="caution">
    <text evidence="1">The sequence shown here is derived from an EMBL/GenBank/DDBJ whole genome shotgun (WGS) entry which is preliminary data.</text>
</comment>
<sequence>MSVKNYLDKELIQDMKASLKSDTDDIEPINTLVIQTIRNKEILKKPKEEFIRGMVLYSETLKWMLQNRFYPSMIECLFKKNAHFIDTAKRSQLSDKNQLPVDPTPVAEPEKP</sequence>
<protein>
    <submittedName>
        <fullName evidence="1">Uncharacterized protein</fullName>
    </submittedName>
</protein>
<keyword evidence="2" id="KW-1185">Reference proteome</keyword>
<organism evidence="1 2">
    <name type="scientific">Thelohanellus kitauei</name>
    <name type="common">Myxosporean</name>
    <dbReference type="NCBI Taxonomy" id="669202"/>
    <lineage>
        <taxon>Eukaryota</taxon>
        <taxon>Metazoa</taxon>
        <taxon>Cnidaria</taxon>
        <taxon>Myxozoa</taxon>
        <taxon>Myxosporea</taxon>
        <taxon>Bivalvulida</taxon>
        <taxon>Platysporina</taxon>
        <taxon>Myxobolidae</taxon>
        <taxon>Thelohanellus</taxon>
    </lineage>
</organism>
<evidence type="ECO:0000313" key="1">
    <source>
        <dbReference type="EMBL" id="KII74189.1"/>
    </source>
</evidence>
<dbReference type="EMBL" id="JWZT01000510">
    <property type="protein sequence ID" value="KII74189.1"/>
    <property type="molecule type" value="Genomic_DNA"/>
</dbReference>